<name>A0ABP6R3H1_9ACTN</name>
<feature type="compositionally biased region" description="Low complexity" evidence="1">
    <location>
        <begin position="336"/>
        <end position="348"/>
    </location>
</feature>
<feature type="compositionally biased region" description="Low complexity" evidence="1">
    <location>
        <begin position="358"/>
        <end position="397"/>
    </location>
</feature>
<reference evidence="3" key="1">
    <citation type="journal article" date="2019" name="Int. J. Syst. Evol. Microbiol.">
        <title>The Global Catalogue of Microorganisms (GCM) 10K type strain sequencing project: providing services to taxonomists for standard genome sequencing and annotation.</title>
        <authorList>
            <consortium name="The Broad Institute Genomics Platform"/>
            <consortium name="The Broad Institute Genome Sequencing Center for Infectious Disease"/>
            <person name="Wu L."/>
            <person name="Ma J."/>
        </authorList>
    </citation>
    <scope>NUCLEOTIDE SEQUENCE [LARGE SCALE GENOMIC DNA]</scope>
    <source>
        <strain evidence="3">JCM 9381</strain>
    </source>
</reference>
<dbReference type="Proteomes" id="UP001500728">
    <property type="component" value="Unassembled WGS sequence"/>
</dbReference>
<evidence type="ECO:0000313" key="2">
    <source>
        <dbReference type="EMBL" id="GAA3261861.1"/>
    </source>
</evidence>
<accession>A0ABP6R3H1</accession>
<dbReference type="EMBL" id="BAAAUW010000011">
    <property type="protein sequence ID" value="GAA3261861.1"/>
    <property type="molecule type" value="Genomic_DNA"/>
</dbReference>
<comment type="caution">
    <text evidence="2">The sequence shown here is derived from an EMBL/GenBank/DDBJ whole genome shotgun (WGS) entry which is preliminary data.</text>
</comment>
<proteinExistence type="predicted"/>
<protein>
    <submittedName>
        <fullName evidence="2">Uncharacterized protein</fullName>
    </submittedName>
</protein>
<organism evidence="2 3">
    <name type="scientific">Streptomyces labedae</name>
    <dbReference type="NCBI Taxonomy" id="285569"/>
    <lineage>
        <taxon>Bacteria</taxon>
        <taxon>Bacillati</taxon>
        <taxon>Actinomycetota</taxon>
        <taxon>Actinomycetes</taxon>
        <taxon>Kitasatosporales</taxon>
        <taxon>Streptomycetaceae</taxon>
        <taxon>Streptomyces</taxon>
    </lineage>
</organism>
<keyword evidence="3" id="KW-1185">Reference proteome</keyword>
<feature type="region of interest" description="Disordered" evidence="1">
    <location>
        <begin position="290"/>
        <end position="421"/>
    </location>
</feature>
<feature type="compositionally biased region" description="Pro residues" evidence="1">
    <location>
        <begin position="310"/>
        <end position="325"/>
    </location>
</feature>
<evidence type="ECO:0000313" key="3">
    <source>
        <dbReference type="Proteomes" id="UP001500728"/>
    </source>
</evidence>
<evidence type="ECO:0000256" key="1">
    <source>
        <dbReference type="SAM" id="MobiDB-lite"/>
    </source>
</evidence>
<gene>
    <name evidence="2" type="ORF">GCM10010469_29210</name>
</gene>
<sequence length="421" mass="42904">MSLDKIEARSRLAVTAAADGVRRRGKRSMATVLSLALTVPTLLFIPTAQAGENGGLGRPKLPDSRADKVREVTGLGAKKARDQVSRDKKANREQAARALREQRRAAWPKQGSATVRLTGNVKAAATGTLGGLPLTVRPATGKDGLPGATDVRFTVLGADAAEAAGVNGVLFTGTADTAGRARVTVGYQGLAGAMGGGWASRLRLVELPSCALTTPEKPACRKQTPLPSANDTTALNVTASLALPEDGGLAPQLTTAGSSTAGVYALSAAGAGEGEAPNGSGDYSATPLAPSASWEAGGSSGSFTWKHDLTPPPAGARPAPAPAAAPPARRRRCHWRTTPAASTGAAPRRTTRARRWARGSPSPSPTSSAPTATATRTATTASTTSAGSTTTPGWSSTARRRCWSRTARPVSGGSRTTTPPR</sequence>